<accession>A0ABQ7AUJ2</accession>
<dbReference type="Proteomes" id="UP000266723">
    <property type="component" value="Unassembled WGS sequence"/>
</dbReference>
<comment type="caution">
    <text evidence="1">The sequence shown here is derived from an EMBL/GenBank/DDBJ whole genome shotgun (WGS) entry which is preliminary data.</text>
</comment>
<evidence type="ECO:0000313" key="1">
    <source>
        <dbReference type="EMBL" id="KAF3517790.1"/>
    </source>
</evidence>
<dbReference type="EMBL" id="QGKV02001556">
    <property type="protein sequence ID" value="KAF3517790.1"/>
    <property type="molecule type" value="Genomic_DNA"/>
</dbReference>
<keyword evidence="2" id="KW-1185">Reference proteome</keyword>
<reference evidence="1 2" key="1">
    <citation type="journal article" date="2020" name="BMC Genomics">
        <title>Intraspecific diversification of the crop wild relative Brassica cretica Lam. using demographic model selection.</title>
        <authorList>
            <person name="Kioukis A."/>
            <person name="Michalopoulou V.A."/>
            <person name="Briers L."/>
            <person name="Pirintsos S."/>
            <person name="Studholme D.J."/>
            <person name="Pavlidis P."/>
            <person name="Sarris P.F."/>
        </authorList>
    </citation>
    <scope>NUCLEOTIDE SEQUENCE [LARGE SCALE GENOMIC DNA]</scope>
    <source>
        <strain evidence="2">cv. PFS-1207/04</strain>
    </source>
</reference>
<proteinExistence type="predicted"/>
<sequence length="252" mass="29263">MNFRGNIPTKFSLGIFRGDFRQTSDPRNFLGNLFPRNSVGKFRGISEERRNSEDLFRRYVVGITLFRRNSDDFFPQYPCCFLVVSTYISAKLHPEDNDDDSIQSLFRRNSLVFLQLPRLSRSSATMFKMVNQLKEARDVIVYEKLLSTLAFLPYKLKIANSDEKVFLLKRYCFLRFILLFTESLMDVMLRILSCIILSPFVMKWARRDFSGFEQPGANSLWDAEVDCATVLVYSSEAKSEEHVGKLALTYLA</sequence>
<gene>
    <name evidence="1" type="ORF">DY000_02061337</name>
</gene>
<name>A0ABQ7AUJ2_BRACR</name>
<protein>
    <submittedName>
        <fullName evidence="1">Uncharacterized protein</fullName>
    </submittedName>
</protein>
<evidence type="ECO:0000313" key="2">
    <source>
        <dbReference type="Proteomes" id="UP000266723"/>
    </source>
</evidence>
<organism evidence="1 2">
    <name type="scientific">Brassica cretica</name>
    <name type="common">Mustard</name>
    <dbReference type="NCBI Taxonomy" id="69181"/>
    <lineage>
        <taxon>Eukaryota</taxon>
        <taxon>Viridiplantae</taxon>
        <taxon>Streptophyta</taxon>
        <taxon>Embryophyta</taxon>
        <taxon>Tracheophyta</taxon>
        <taxon>Spermatophyta</taxon>
        <taxon>Magnoliopsida</taxon>
        <taxon>eudicotyledons</taxon>
        <taxon>Gunneridae</taxon>
        <taxon>Pentapetalae</taxon>
        <taxon>rosids</taxon>
        <taxon>malvids</taxon>
        <taxon>Brassicales</taxon>
        <taxon>Brassicaceae</taxon>
        <taxon>Brassiceae</taxon>
        <taxon>Brassica</taxon>
    </lineage>
</organism>